<dbReference type="Gene3D" id="3.30.710.10">
    <property type="entry name" value="Potassium Channel Kv1.1, Chain A"/>
    <property type="match status" value="1"/>
</dbReference>
<dbReference type="PROSITE" id="PS50097">
    <property type="entry name" value="BTB"/>
    <property type="match status" value="1"/>
</dbReference>
<dbReference type="GO" id="GO:0005737">
    <property type="term" value="C:cytoplasm"/>
    <property type="evidence" value="ECO:0007669"/>
    <property type="project" value="TreeGrafter"/>
</dbReference>
<gene>
    <name evidence="2" type="ORF">WMSIL1_LOCUS13776</name>
</gene>
<keyword evidence="3" id="KW-1185">Reference proteome</keyword>
<dbReference type="SUPFAM" id="SSF54695">
    <property type="entry name" value="POZ domain"/>
    <property type="match status" value="1"/>
</dbReference>
<protein>
    <recommendedName>
        <fullName evidence="1">BTB domain-containing protein</fullName>
    </recommendedName>
</protein>
<feature type="domain" description="BTB" evidence="1">
    <location>
        <begin position="31"/>
        <end position="87"/>
    </location>
</feature>
<dbReference type="InterPro" id="IPR000210">
    <property type="entry name" value="BTB/POZ_dom"/>
</dbReference>
<dbReference type="PANTHER" id="PTHR46306:SF1">
    <property type="entry name" value="BTB_POZ DOMAIN-CONTAINING PROTEIN 9"/>
    <property type="match status" value="1"/>
</dbReference>
<dbReference type="AlphaFoldDB" id="A0A564Z9I6"/>
<feature type="non-terminal residue" evidence="2">
    <location>
        <position position="87"/>
    </location>
</feature>
<proteinExistence type="predicted"/>
<reference evidence="2 3" key="1">
    <citation type="submission" date="2019-07" db="EMBL/GenBank/DDBJ databases">
        <authorList>
            <person name="Jastrzebski P J."/>
            <person name="Paukszto L."/>
            <person name="Jastrzebski P J."/>
        </authorList>
    </citation>
    <scope>NUCLEOTIDE SEQUENCE [LARGE SCALE GENOMIC DNA]</scope>
    <source>
        <strain evidence="2 3">WMS-il1</strain>
    </source>
</reference>
<dbReference type="PANTHER" id="PTHR46306">
    <property type="entry name" value="BTB/POZ DOMAIN-CONTAINING PROTEIN 9"/>
    <property type="match status" value="1"/>
</dbReference>
<dbReference type="InterPro" id="IPR052407">
    <property type="entry name" value="BTB_POZ_domain_cont_9"/>
</dbReference>
<evidence type="ECO:0000313" key="2">
    <source>
        <dbReference type="EMBL" id="VUZ56120.1"/>
    </source>
</evidence>
<evidence type="ECO:0000259" key="1">
    <source>
        <dbReference type="PROSITE" id="PS50097"/>
    </source>
</evidence>
<dbReference type="Proteomes" id="UP000321570">
    <property type="component" value="Unassembled WGS sequence"/>
</dbReference>
<accession>A0A564Z9I6</accession>
<name>A0A564Z9I6_HYMDI</name>
<organism evidence="2 3">
    <name type="scientific">Hymenolepis diminuta</name>
    <name type="common">Rat tapeworm</name>
    <dbReference type="NCBI Taxonomy" id="6216"/>
    <lineage>
        <taxon>Eukaryota</taxon>
        <taxon>Metazoa</taxon>
        <taxon>Spiralia</taxon>
        <taxon>Lophotrochozoa</taxon>
        <taxon>Platyhelminthes</taxon>
        <taxon>Cestoda</taxon>
        <taxon>Eucestoda</taxon>
        <taxon>Cyclophyllidea</taxon>
        <taxon>Hymenolepididae</taxon>
        <taxon>Hymenolepis</taxon>
    </lineage>
</organism>
<dbReference type="EMBL" id="CABIJS010000698">
    <property type="protein sequence ID" value="VUZ56120.1"/>
    <property type="molecule type" value="Genomic_DNA"/>
</dbReference>
<sequence length="87" mass="9708">MSGEETISLKVDHSAEIVDDIAVLFKTKYYSDITLTVGDVRFPCHRVILASRCEYFRALLFGGLAETHSSSIHLNGISSTAFYHILE</sequence>
<dbReference type="InterPro" id="IPR011333">
    <property type="entry name" value="SKP1/BTB/POZ_sf"/>
</dbReference>
<evidence type="ECO:0000313" key="3">
    <source>
        <dbReference type="Proteomes" id="UP000321570"/>
    </source>
</evidence>
<dbReference type="Pfam" id="PF00651">
    <property type="entry name" value="BTB"/>
    <property type="match status" value="1"/>
</dbReference>